<dbReference type="CDD" id="cd19152">
    <property type="entry name" value="AKR_AKR15A"/>
    <property type="match status" value="1"/>
</dbReference>
<dbReference type="GO" id="GO:0016491">
    <property type="term" value="F:oxidoreductase activity"/>
    <property type="evidence" value="ECO:0007669"/>
    <property type="project" value="InterPro"/>
</dbReference>
<protein>
    <submittedName>
        <fullName evidence="2">Aldo/keto reductase</fullName>
    </submittedName>
</protein>
<name>A0A0D0IM40_9MICO</name>
<organism evidence="2 3">
    <name type="scientific">Leucobacter komagatae</name>
    <dbReference type="NCBI Taxonomy" id="55969"/>
    <lineage>
        <taxon>Bacteria</taxon>
        <taxon>Bacillati</taxon>
        <taxon>Actinomycetota</taxon>
        <taxon>Actinomycetes</taxon>
        <taxon>Micrococcales</taxon>
        <taxon>Microbacteriaceae</taxon>
        <taxon>Leucobacter</taxon>
    </lineage>
</organism>
<dbReference type="InterPro" id="IPR036812">
    <property type="entry name" value="NAD(P)_OxRdtase_dom_sf"/>
</dbReference>
<dbReference type="EMBL" id="JXSQ01000013">
    <property type="protein sequence ID" value="KIP52232.1"/>
    <property type="molecule type" value="Genomic_DNA"/>
</dbReference>
<feature type="domain" description="NADP-dependent oxidoreductase" evidence="1">
    <location>
        <begin position="18"/>
        <end position="316"/>
    </location>
</feature>
<dbReference type="Proteomes" id="UP000032120">
    <property type="component" value="Unassembled WGS sequence"/>
</dbReference>
<gene>
    <name evidence="2" type="ORF">SD72_10255</name>
</gene>
<dbReference type="Gene3D" id="3.20.20.100">
    <property type="entry name" value="NADP-dependent oxidoreductase domain"/>
    <property type="match status" value="1"/>
</dbReference>
<dbReference type="InterPro" id="IPR020471">
    <property type="entry name" value="AKR"/>
</dbReference>
<dbReference type="RefSeq" id="WP_042544371.1">
    <property type="nucleotide sequence ID" value="NZ_JXSQ01000013.1"/>
</dbReference>
<dbReference type="PANTHER" id="PTHR42686:SF1">
    <property type="entry name" value="GH17980P-RELATED"/>
    <property type="match status" value="1"/>
</dbReference>
<dbReference type="AlphaFoldDB" id="A0A0D0IM40"/>
<proteinExistence type="predicted"/>
<sequence>MTPSISRRTTRTGISVTELGLGCAQFGNLYRVMPDATADEIVDAAWAAGIRMFDTAPHYGLGLSEERLGAALRRYPREEYVLSTKVGRLLRPNPGGTGQDSEGFVVPDTTRRVWDFSERGVLTSIEESLERLGLDRIDIAYIHDPDDHWDEAISGAVPALTRLRSAGVIAEFGAGMNQAGMLARFVREADADIVMLAGRYTLLEQGALADLFPAANETGATVVIAGVYNSGLLAHPRPPADAQYNYADAPAALIARANALADVCESHGVTLPEAALQFPLQQPQVGSVVVGASRRGHVPDTIERYATEIPEALWGDLVEAGLLRETSIG</sequence>
<comment type="caution">
    <text evidence="2">The sequence shown here is derived from an EMBL/GenBank/DDBJ whole genome shotgun (WGS) entry which is preliminary data.</text>
</comment>
<reference evidence="2 3" key="1">
    <citation type="submission" date="2015-01" db="EMBL/GenBank/DDBJ databases">
        <title>Draft genome sequence of Leucobacter komagatae strain VKM ST2845.</title>
        <authorList>
            <person name="Karlyshev A.V."/>
            <person name="Kudryashova E.B."/>
        </authorList>
    </citation>
    <scope>NUCLEOTIDE SEQUENCE [LARGE SCALE GENOMIC DNA]</scope>
    <source>
        <strain evidence="2 3">VKM ST2845</strain>
    </source>
</reference>
<evidence type="ECO:0000313" key="2">
    <source>
        <dbReference type="EMBL" id="KIP52232.1"/>
    </source>
</evidence>
<keyword evidence="3" id="KW-1185">Reference proteome</keyword>
<evidence type="ECO:0000313" key="3">
    <source>
        <dbReference type="Proteomes" id="UP000032120"/>
    </source>
</evidence>
<dbReference type="GO" id="GO:0005829">
    <property type="term" value="C:cytosol"/>
    <property type="evidence" value="ECO:0007669"/>
    <property type="project" value="TreeGrafter"/>
</dbReference>
<accession>A0A0D0IM40</accession>
<dbReference type="OrthoDB" id="9768851at2"/>
<evidence type="ECO:0000259" key="1">
    <source>
        <dbReference type="Pfam" id="PF00248"/>
    </source>
</evidence>
<dbReference type="PANTHER" id="PTHR42686">
    <property type="entry name" value="GH17980P-RELATED"/>
    <property type="match status" value="1"/>
</dbReference>
<dbReference type="Pfam" id="PF00248">
    <property type="entry name" value="Aldo_ket_red"/>
    <property type="match status" value="1"/>
</dbReference>
<dbReference type="InterPro" id="IPR023210">
    <property type="entry name" value="NADP_OxRdtase_dom"/>
</dbReference>
<dbReference type="SUPFAM" id="SSF51430">
    <property type="entry name" value="NAD(P)-linked oxidoreductase"/>
    <property type="match status" value="1"/>
</dbReference>